<gene>
    <name evidence="1" type="ORF">G2W53_001401</name>
</gene>
<protein>
    <submittedName>
        <fullName evidence="1">Retrotransposon protein, putative, Ty3-gypsy subclass</fullName>
    </submittedName>
</protein>
<sequence>MSHKLSSIPIVSDFPDVFPEEITSLPPEREVEFSTE</sequence>
<proteinExistence type="predicted"/>
<dbReference type="EMBL" id="JAAIUW010000001">
    <property type="protein sequence ID" value="KAF7844496.1"/>
    <property type="molecule type" value="Genomic_DNA"/>
</dbReference>
<organism evidence="1 2">
    <name type="scientific">Senna tora</name>
    <dbReference type="NCBI Taxonomy" id="362788"/>
    <lineage>
        <taxon>Eukaryota</taxon>
        <taxon>Viridiplantae</taxon>
        <taxon>Streptophyta</taxon>
        <taxon>Embryophyta</taxon>
        <taxon>Tracheophyta</taxon>
        <taxon>Spermatophyta</taxon>
        <taxon>Magnoliopsida</taxon>
        <taxon>eudicotyledons</taxon>
        <taxon>Gunneridae</taxon>
        <taxon>Pentapetalae</taxon>
        <taxon>rosids</taxon>
        <taxon>fabids</taxon>
        <taxon>Fabales</taxon>
        <taxon>Fabaceae</taxon>
        <taxon>Caesalpinioideae</taxon>
        <taxon>Cassia clade</taxon>
        <taxon>Senna</taxon>
    </lineage>
</organism>
<evidence type="ECO:0000313" key="1">
    <source>
        <dbReference type="EMBL" id="KAF7844496.1"/>
    </source>
</evidence>
<accession>A0A835CIJ5</accession>
<dbReference type="Proteomes" id="UP000634136">
    <property type="component" value="Unassembled WGS sequence"/>
</dbReference>
<dbReference type="AlphaFoldDB" id="A0A835CIJ5"/>
<keyword evidence="2" id="KW-1185">Reference proteome</keyword>
<name>A0A835CIJ5_9FABA</name>
<reference evidence="1" key="1">
    <citation type="submission" date="2020-09" db="EMBL/GenBank/DDBJ databases">
        <title>Genome-Enabled Discovery of Anthraquinone Biosynthesis in Senna tora.</title>
        <authorList>
            <person name="Kang S.-H."/>
            <person name="Pandey R.P."/>
            <person name="Lee C.-M."/>
            <person name="Sim J.-S."/>
            <person name="Jeong J.-T."/>
            <person name="Choi B.-S."/>
            <person name="Jung M."/>
            <person name="Ginzburg D."/>
            <person name="Zhao K."/>
            <person name="Won S.Y."/>
            <person name="Oh T.-J."/>
            <person name="Yu Y."/>
            <person name="Kim N.-H."/>
            <person name="Lee O.R."/>
            <person name="Lee T.-H."/>
            <person name="Bashyal P."/>
            <person name="Kim T.-S."/>
            <person name="Lee W.-H."/>
            <person name="Kawkins C."/>
            <person name="Kim C.-K."/>
            <person name="Kim J.S."/>
            <person name="Ahn B.O."/>
            <person name="Rhee S.Y."/>
            <person name="Sohng J.K."/>
        </authorList>
    </citation>
    <scope>NUCLEOTIDE SEQUENCE</scope>
    <source>
        <tissue evidence="1">Leaf</tissue>
    </source>
</reference>
<comment type="caution">
    <text evidence="1">The sequence shown here is derived from an EMBL/GenBank/DDBJ whole genome shotgun (WGS) entry which is preliminary data.</text>
</comment>
<dbReference type="OrthoDB" id="1434744at2759"/>
<evidence type="ECO:0000313" key="2">
    <source>
        <dbReference type="Proteomes" id="UP000634136"/>
    </source>
</evidence>